<name>A0ABQ6IN14_9MICO</name>
<dbReference type="Pfam" id="PF03807">
    <property type="entry name" value="F420_oxidored"/>
    <property type="match status" value="1"/>
</dbReference>
<dbReference type="SUPFAM" id="SSF51735">
    <property type="entry name" value="NAD(P)-binding Rossmann-fold domains"/>
    <property type="match status" value="1"/>
</dbReference>
<evidence type="ECO:0000313" key="2">
    <source>
        <dbReference type="EMBL" id="GMA38103.1"/>
    </source>
</evidence>
<comment type="caution">
    <text evidence="2">The sequence shown here is derived from an EMBL/GenBank/DDBJ whole genome shotgun (WGS) entry which is preliminary data.</text>
</comment>
<dbReference type="Gene3D" id="3.40.50.720">
    <property type="entry name" value="NAD(P)-binding Rossmann-like Domain"/>
    <property type="match status" value="1"/>
</dbReference>
<organism evidence="2 3">
    <name type="scientific">Mobilicoccus caccae</name>
    <dbReference type="NCBI Taxonomy" id="1859295"/>
    <lineage>
        <taxon>Bacteria</taxon>
        <taxon>Bacillati</taxon>
        <taxon>Actinomycetota</taxon>
        <taxon>Actinomycetes</taxon>
        <taxon>Micrococcales</taxon>
        <taxon>Dermatophilaceae</taxon>
        <taxon>Mobilicoccus</taxon>
    </lineage>
</organism>
<dbReference type="EMBL" id="BSUO01000001">
    <property type="protein sequence ID" value="GMA38103.1"/>
    <property type="molecule type" value="Genomic_DNA"/>
</dbReference>
<evidence type="ECO:0000259" key="1">
    <source>
        <dbReference type="Pfam" id="PF03807"/>
    </source>
</evidence>
<proteinExistence type="predicted"/>
<accession>A0ABQ6IN14</accession>
<dbReference type="Proteomes" id="UP001157126">
    <property type="component" value="Unassembled WGS sequence"/>
</dbReference>
<feature type="domain" description="Pyrroline-5-carboxylate reductase catalytic N-terminal" evidence="1">
    <location>
        <begin position="2"/>
        <end position="89"/>
    </location>
</feature>
<gene>
    <name evidence="2" type="ORF">GCM10025883_01480</name>
</gene>
<dbReference type="InterPro" id="IPR036291">
    <property type="entry name" value="NAD(P)-bd_dom_sf"/>
</dbReference>
<dbReference type="RefSeq" id="WP_284302208.1">
    <property type="nucleotide sequence ID" value="NZ_BSUO01000001.1"/>
</dbReference>
<sequence>MRIGIIGVGHIGSTLARELSRRGHDVAVANSRGPETIEKHVLAHGARAVTAHDAVEVLILSVPLSVIPGLAPLIAGVPESTTIIDTSNYYPMRDGDDLLPSGQAESEWVVEQLGRPVAKAWNTIGSQSLERKGAAAGAPGRIALPVAADRPQDRDRAMGLVDETGFDPYDAGELAQSWRQQPGNPCYGTDLTLEELPAALAAADAERAPRRRDLTVAIFAERMGSGVNPDADWGVAVSRLVYG</sequence>
<keyword evidence="3" id="KW-1185">Reference proteome</keyword>
<dbReference type="InterPro" id="IPR028939">
    <property type="entry name" value="P5C_Rdtase_cat_N"/>
</dbReference>
<reference evidence="3" key="1">
    <citation type="journal article" date="2019" name="Int. J. Syst. Evol. Microbiol.">
        <title>The Global Catalogue of Microorganisms (GCM) 10K type strain sequencing project: providing services to taxonomists for standard genome sequencing and annotation.</title>
        <authorList>
            <consortium name="The Broad Institute Genomics Platform"/>
            <consortium name="The Broad Institute Genome Sequencing Center for Infectious Disease"/>
            <person name="Wu L."/>
            <person name="Ma J."/>
        </authorList>
    </citation>
    <scope>NUCLEOTIDE SEQUENCE [LARGE SCALE GENOMIC DNA]</scope>
    <source>
        <strain evidence="3">NBRC 113072</strain>
    </source>
</reference>
<protein>
    <submittedName>
        <fullName evidence="2">3-hydroxyisobutyrate dehydrogenase</fullName>
    </submittedName>
</protein>
<evidence type="ECO:0000313" key="3">
    <source>
        <dbReference type="Proteomes" id="UP001157126"/>
    </source>
</evidence>